<sequence>MEQKKSLGFGARGWLLMFVMFTGMVSFMVFRNYPVNILSDFYGGAAPLGQLLTIGSILGVIIQIVLSRLFGRIKSVKRLAVIIGIVAIAAAYGMCLIPIDMSIGQCANLGLWKVLFFIVNVAITTYGVFLVSVLAGQWFPRRKGTVMGIATIAFPFANGITGIFATSAMSPLAQGMAPAVFKSFLPFLILATVGLIVCIVALADYPEQVGAYRDNDKTLTPEVAKAMMEEEIENKRTTVWTAAHTLTTRDVWFATVVCGFLLIGSAGVMTQSNAIVSAFEGLNFTLVMLGVAIAGAIGSYVIGVIDTAVGTKKAMIITMCIMVLAGVLGIAAVVTGAGAPLAVAFICIALYMGASSNFSVSVSAQYWRREDFPSVFGIINPISNIFEACGPSIIIALMATGAGTAILGARSVFIFLLIMGVIGVILMLLFSKNHVKAKDDKYREAAGKALDDELVNRK</sequence>
<feature type="transmembrane region" description="Helical" evidence="2">
    <location>
        <begin position="314"/>
        <end position="335"/>
    </location>
</feature>
<evidence type="ECO:0000256" key="1">
    <source>
        <dbReference type="ARBA" id="ARBA00004651"/>
    </source>
</evidence>
<feature type="transmembrane region" description="Helical" evidence="2">
    <location>
        <begin position="282"/>
        <end position="302"/>
    </location>
</feature>
<keyword evidence="2" id="KW-1133">Transmembrane helix</keyword>
<protein>
    <submittedName>
        <fullName evidence="3">Sugar phosphate permease</fullName>
    </submittedName>
</protein>
<dbReference type="InterPro" id="IPR036259">
    <property type="entry name" value="MFS_trans_sf"/>
</dbReference>
<feature type="transmembrane region" description="Helical" evidence="2">
    <location>
        <begin position="146"/>
        <end position="164"/>
    </location>
</feature>
<dbReference type="GO" id="GO:0005886">
    <property type="term" value="C:plasma membrane"/>
    <property type="evidence" value="ECO:0007669"/>
    <property type="project" value="UniProtKB-SubCell"/>
</dbReference>
<feature type="transmembrane region" description="Helical" evidence="2">
    <location>
        <begin position="79"/>
        <end position="99"/>
    </location>
</feature>
<feature type="transmembrane region" description="Helical" evidence="2">
    <location>
        <begin position="111"/>
        <end position="134"/>
    </location>
</feature>
<feature type="transmembrane region" description="Helical" evidence="2">
    <location>
        <begin position="184"/>
        <end position="203"/>
    </location>
</feature>
<evidence type="ECO:0000256" key="2">
    <source>
        <dbReference type="SAM" id="Phobius"/>
    </source>
</evidence>
<gene>
    <name evidence="3" type="ORF">SAMN02910417_02455</name>
</gene>
<feature type="transmembrane region" description="Helical" evidence="2">
    <location>
        <begin position="412"/>
        <end position="431"/>
    </location>
</feature>
<comment type="subcellular location">
    <subcellularLocation>
        <location evidence="1">Cell membrane</location>
        <topology evidence="1">Multi-pass membrane protein</topology>
    </subcellularLocation>
</comment>
<keyword evidence="2" id="KW-0472">Membrane</keyword>
<keyword evidence="4" id="KW-1185">Reference proteome</keyword>
<dbReference type="STRING" id="1732.SAMN02910417_02455"/>
<proteinExistence type="predicted"/>
<dbReference type="GO" id="GO:0022857">
    <property type="term" value="F:transmembrane transporter activity"/>
    <property type="evidence" value="ECO:0007669"/>
    <property type="project" value="InterPro"/>
</dbReference>
<keyword evidence="2" id="KW-0812">Transmembrane</keyword>
<evidence type="ECO:0000313" key="3">
    <source>
        <dbReference type="EMBL" id="SDB32997.1"/>
    </source>
</evidence>
<reference evidence="3 4" key="1">
    <citation type="submission" date="2016-10" db="EMBL/GenBank/DDBJ databases">
        <authorList>
            <person name="de Groot N.N."/>
        </authorList>
    </citation>
    <scope>NUCLEOTIDE SEQUENCE [LARGE SCALE GENOMIC DNA]</scope>
    <source>
        <strain evidence="3 4">DSM 3217</strain>
    </source>
</reference>
<dbReference type="Proteomes" id="UP000199228">
    <property type="component" value="Unassembled WGS sequence"/>
</dbReference>
<organism evidence="3 4">
    <name type="scientific">Eubacterium oxidoreducens</name>
    <dbReference type="NCBI Taxonomy" id="1732"/>
    <lineage>
        <taxon>Bacteria</taxon>
        <taxon>Bacillati</taxon>
        <taxon>Bacillota</taxon>
        <taxon>Clostridia</taxon>
        <taxon>Eubacteriales</taxon>
        <taxon>Eubacteriaceae</taxon>
        <taxon>Eubacterium</taxon>
    </lineage>
</organism>
<evidence type="ECO:0000313" key="4">
    <source>
        <dbReference type="Proteomes" id="UP000199228"/>
    </source>
</evidence>
<dbReference type="AlphaFoldDB" id="A0A1G6CJC7"/>
<dbReference type="Pfam" id="PF07690">
    <property type="entry name" value="MFS_1"/>
    <property type="match status" value="1"/>
</dbReference>
<dbReference type="Gene3D" id="1.20.1250.20">
    <property type="entry name" value="MFS general substrate transporter like domains"/>
    <property type="match status" value="2"/>
</dbReference>
<feature type="transmembrane region" description="Helical" evidence="2">
    <location>
        <begin position="251"/>
        <end position="270"/>
    </location>
</feature>
<accession>A0A1G6CJC7</accession>
<dbReference type="RefSeq" id="WP_090174650.1">
    <property type="nucleotide sequence ID" value="NZ_FMXR01000020.1"/>
</dbReference>
<feature type="transmembrane region" description="Helical" evidence="2">
    <location>
        <begin position="12"/>
        <end position="30"/>
    </location>
</feature>
<feature type="transmembrane region" description="Helical" evidence="2">
    <location>
        <begin position="50"/>
        <end position="67"/>
    </location>
</feature>
<feature type="transmembrane region" description="Helical" evidence="2">
    <location>
        <begin position="385"/>
        <end position="406"/>
    </location>
</feature>
<dbReference type="InterPro" id="IPR011701">
    <property type="entry name" value="MFS"/>
</dbReference>
<dbReference type="SUPFAM" id="SSF103473">
    <property type="entry name" value="MFS general substrate transporter"/>
    <property type="match status" value="1"/>
</dbReference>
<feature type="transmembrane region" description="Helical" evidence="2">
    <location>
        <begin position="341"/>
        <end position="364"/>
    </location>
</feature>
<dbReference type="EMBL" id="FMXR01000020">
    <property type="protein sequence ID" value="SDB32997.1"/>
    <property type="molecule type" value="Genomic_DNA"/>
</dbReference>
<name>A0A1G6CJC7_EUBOX</name>
<dbReference type="OrthoDB" id="2075094at2"/>